<organism evidence="1">
    <name type="scientific">marine sediment metagenome</name>
    <dbReference type="NCBI Taxonomy" id="412755"/>
    <lineage>
        <taxon>unclassified sequences</taxon>
        <taxon>metagenomes</taxon>
        <taxon>ecological metagenomes</taxon>
    </lineage>
</organism>
<dbReference type="AlphaFoldDB" id="A0A0F9M729"/>
<dbReference type="EMBL" id="LAZR01005055">
    <property type="protein sequence ID" value="KKN03250.1"/>
    <property type="molecule type" value="Genomic_DNA"/>
</dbReference>
<gene>
    <name evidence="1" type="ORF">LCGC14_1109620</name>
</gene>
<reference evidence="1" key="1">
    <citation type="journal article" date="2015" name="Nature">
        <title>Complex archaea that bridge the gap between prokaryotes and eukaryotes.</title>
        <authorList>
            <person name="Spang A."/>
            <person name="Saw J.H."/>
            <person name="Jorgensen S.L."/>
            <person name="Zaremba-Niedzwiedzka K."/>
            <person name="Martijn J."/>
            <person name="Lind A.E."/>
            <person name="van Eijk R."/>
            <person name="Schleper C."/>
            <person name="Guy L."/>
            <person name="Ettema T.J."/>
        </authorList>
    </citation>
    <scope>NUCLEOTIDE SEQUENCE</scope>
</reference>
<evidence type="ECO:0000313" key="1">
    <source>
        <dbReference type="EMBL" id="KKN03250.1"/>
    </source>
</evidence>
<proteinExistence type="predicted"/>
<accession>A0A0F9M729</accession>
<comment type="caution">
    <text evidence="1">The sequence shown here is derived from an EMBL/GenBank/DDBJ whole genome shotgun (WGS) entry which is preliminary data.</text>
</comment>
<name>A0A0F9M729_9ZZZZ</name>
<protein>
    <submittedName>
        <fullName evidence="1">Uncharacterized protein</fullName>
    </submittedName>
</protein>
<sequence>MKPDHCTSTDVALSGSCKDFENGYCPKCSHALYFGEGKDRNGKLWRWEFNPMFGPEFLRKDGEFLAKQPVYENHPAWEPFEKWQEGIKCNKGGINGNST</sequence>